<dbReference type="PROSITE" id="PS51195">
    <property type="entry name" value="Q_MOTIF"/>
    <property type="match status" value="1"/>
</dbReference>
<keyword evidence="13" id="KW-1185">Reference proteome</keyword>
<dbReference type="GO" id="GO:0003724">
    <property type="term" value="F:RNA helicase activity"/>
    <property type="evidence" value="ECO:0007669"/>
    <property type="project" value="UniProtKB-EC"/>
</dbReference>
<feature type="region of interest" description="Disordered" evidence="8">
    <location>
        <begin position="732"/>
        <end position="770"/>
    </location>
</feature>
<evidence type="ECO:0000259" key="10">
    <source>
        <dbReference type="PROSITE" id="PS51194"/>
    </source>
</evidence>
<feature type="compositionally biased region" description="Basic and acidic residues" evidence="8">
    <location>
        <begin position="689"/>
        <end position="717"/>
    </location>
</feature>
<dbReference type="PROSITE" id="PS51192">
    <property type="entry name" value="HELICASE_ATP_BIND_1"/>
    <property type="match status" value="1"/>
</dbReference>
<dbReference type="InterPro" id="IPR014001">
    <property type="entry name" value="Helicase_ATP-bd"/>
</dbReference>
<feature type="domain" description="DEAD-box RNA helicase Q" evidence="11">
    <location>
        <begin position="112"/>
        <end position="140"/>
    </location>
</feature>
<evidence type="ECO:0000256" key="6">
    <source>
        <dbReference type="PROSITE-ProRule" id="PRU00552"/>
    </source>
</evidence>
<dbReference type="SMART" id="SM00487">
    <property type="entry name" value="DEXDc"/>
    <property type="match status" value="1"/>
</dbReference>
<evidence type="ECO:0000256" key="4">
    <source>
        <dbReference type="ARBA" id="ARBA00022806"/>
    </source>
</evidence>
<dbReference type="AlphaFoldDB" id="A0A2V3IZX8"/>
<dbReference type="SMART" id="SM00490">
    <property type="entry name" value="HELICc"/>
    <property type="match status" value="1"/>
</dbReference>
<evidence type="ECO:0000256" key="5">
    <source>
        <dbReference type="ARBA" id="ARBA00022840"/>
    </source>
</evidence>
<dbReference type="PROSITE" id="PS00039">
    <property type="entry name" value="DEAD_ATP_HELICASE"/>
    <property type="match status" value="1"/>
</dbReference>
<sequence>MRIMAAARPAFTPSLPLRVGLFTPRLTCPISVLRPSHVRSCAVAPTLSSSSNGVASNGVSSDSVARTATAPSAVQPLPALDDMLTTSSQHQPAAAEYTASEPVPKSQTPTKPTMHDLTLSPVTIERLQRNGITHPTEVQVGTFDTLYDGKDVIAKSRTGTGKTLAFALPILERLAILKGEGNYDSRRGPACIVLAPTRELAKQVSREMAYIGAGLKISVECVYGGSSYTPQENALRKGVDVVVGTPGRIMDHLDRGNLRLANVAFAVLDEADEMLSMGFSTDVETIFETLPSPEERQVILFSATVPPWVKRLASQFQKKDVTVFDAITSGTMASTTVRHCAVRVPEREEARASLLADIIAVHSPTKTNGEDGVKQTPSRVIVFTQTKREADDLATSGALDGCGAAVLHGDVSQRQREITLSQFRNGKFQVLVATDVAARGLDISGVDVVVQYRVPLDSESYIHRAGRTGRAGRSGTAVVLYSDRESRNLKTLERDCKIRFDMEVAPAPETALEAAVDVALANVGSVEDRVLKHLIPRAAEIVKGGEDSTEIIAAILAIASRRVRLEDRSVLSGEKGMRTVHVKSSEGVRLGPGTALRLIKELARHCKVDGNVGLIRTCQDGSVVLDVSSEGVDKLLEAGEGMMESTGLRVHLCSGVPMLRDDRRRDNERGGRRDGRRRDGGNGGRFSRGYRDDRRGYAGGGRRDDYGGGGQGRERGWRKDAGYARRDYWRGDRRDDRRGDRRDDRRGDRRDERRGADGGRRSAEFLRDDF</sequence>
<feature type="region of interest" description="Disordered" evidence="8">
    <location>
        <begin position="660"/>
        <end position="717"/>
    </location>
</feature>
<dbReference type="GO" id="GO:0005524">
    <property type="term" value="F:ATP binding"/>
    <property type="evidence" value="ECO:0007669"/>
    <property type="project" value="UniProtKB-KW"/>
</dbReference>
<feature type="short sequence motif" description="Q motif" evidence="6">
    <location>
        <begin position="112"/>
        <end position="140"/>
    </location>
</feature>
<dbReference type="PANTHER" id="PTHR47963:SF8">
    <property type="entry name" value="ATP-DEPENDENT RNA HELICASE DEAD"/>
    <property type="match status" value="1"/>
</dbReference>
<keyword evidence="2 7" id="KW-0547">Nucleotide-binding</keyword>
<dbReference type="EMBL" id="NBIV01000021">
    <property type="protein sequence ID" value="PXF47701.1"/>
    <property type="molecule type" value="Genomic_DNA"/>
</dbReference>
<evidence type="ECO:0000256" key="8">
    <source>
        <dbReference type="SAM" id="MobiDB-lite"/>
    </source>
</evidence>
<dbReference type="PROSITE" id="PS51194">
    <property type="entry name" value="HELICASE_CTER"/>
    <property type="match status" value="1"/>
</dbReference>
<dbReference type="GO" id="GO:0016787">
    <property type="term" value="F:hydrolase activity"/>
    <property type="evidence" value="ECO:0007669"/>
    <property type="project" value="UniProtKB-KW"/>
</dbReference>
<evidence type="ECO:0000256" key="7">
    <source>
        <dbReference type="RuleBase" id="RU000492"/>
    </source>
</evidence>
<dbReference type="InterPro" id="IPR014014">
    <property type="entry name" value="RNA_helicase_DEAD_Q_motif"/>
</dbReference>
<dbReference type="InterPro" id="IPR027417">
    <property type="entry name" value="P-loop_NTPase"/>
</dbReference>
<dbReference type="PANTHER" id="PTHR47963">
    <property type="entry name" value="DEAD-BOX ATP-DEPENDENT RNA HELICASE 47, MITOCHONDRIAL"/>
    <property type="match status" value="1"/>
</dbReference>
<evidence type="ECO:0000256" key="2">
    <source>
        <dbReference type="ARBA" id="ARBA00022741"/>
    </source>
</evidence>
<organism evidence="12 13">
    <name type="scientific">Gracilariopsis chorda</name>
    <dbReference type="NCBI Taxonomy" id="448386"/>
    <lineage>
        <taxon>Eukaryota</taxon>
        <taxon>Rhodophyta</taxon>
        <taxon>Florideophyceae</taxon>
        <taxon>Rhodymeniophycidae</taxon>
        <taxon>Gracilariales</taxon>
        <taxon>Gracilariaceae</taxon>
        <taxon>Gracilariopsis</taxon>
    </lineage>
</organism>
<feature type="domain" description="Helicase C-terminal" evidence="10">
    <location>
        <begin position="368"/>
        <end position="513"/>
    </location>
</feature>
<accession>A0A2V3IZX8</accession>
<name>A0A2V3IZX8_9FLOR</name>
<feature type="domain" description="Helicase ATP-binding" evidence="9">
    <location>
        <begin position="143"/>
        <end position="323"/>
    </location>
</feature>
<dbReference type="Proteomes" id="UP000247409">
    <property type="component" value="Unassembled WGS sequence"/>
</dbReference>
<evidence type="ECO:0000256" key="3">
    <source>
        <dbReference type="ARBA" id="ARBA00022801"/>
    </source>
</evidence>
<protein>
    <recommendedName>
        <fullName evidence="1">RNA helicase</fullName>
        <ecNumber evidence="1">3.6.4.13</ecNumber>
    </recommendedName>
</protein>
<dbReference type="CDD" id="cd18787">
    <property type="entry name" value="SF2_C_DEAD"/>
    <property type="match status" value="1"/>
</dbReference>
<comment type="similarity">
    <text evidence="7">Belongs to the DEAD box helicase family.</text>
</comment>
<dbReference type="OrthoDB" id="4255at2759"/>
<evidence type="ECO:0000259" key="11">
    <source>
        <dbReference type="PROSITE" id="PS51195"/>
    </source>
</evidence>
<evidence type="ECO:0000313" key="12">
    <source>
        <dbReference type="EMBL" id="PXF47701.1"/>
    </source>
</evidence>
<dbReference type="InterPro" id="IPR011545">
    <property type="entry name" value="DEAD/DEAH_box_helicase_dom"/>
</dbReference>
<evidence type="ECO:0000256" key="1">
    <source>
        <dbReference type="ARBA" id="ARBA00012552"/>
    </source>
</evidence>
<keyword evidence="3 7" id="KW-0378">Hydrolase</keyword>
<dbReference type="EC" id="3.6.4.13" evidence="1"/>
<dbReference type="InterPro" id="IPR050547">
    <property type="entry name" value="DEAD_box_RNA_helicases"/>
</dbReference>
<dbReference type="Pfam" id="PF00270">
    <property type="entry name" value="DEAD"/>
    <property type="match status" value="1"/>
</dbReference>
<gene>
    <name evidence="12" type="ORF">BWQ96_02563</name>
</gene>
<dbReference type="STRING" id="448386.A0A2V3IZX8"/>
<evidence type="ECO:0000313" key="13">
    <source>
        <dbReference type="Proteomes" id="UP000247409"/>
    </source>
</evidence>
<evidence type="ECO:0000259" key="9">
    <source>
        <dbReference type="PROSITE" id="PS51192"/>
    </source>
</evidence>
<comment type="caution">
    <text evidence="12">The sequence shown here is derived from an EMBL/GenBank/DDBJ whole genome shotgun (WGS) entry which is preliminary data.</text>
</comment>
<dbReference type="GO" id="GO:0003723">
    <property type="term" value="F:RNA binding"/>
    <property type="evidence" value="ECO:0007669"/>
    <property type="project" value="TreeGrafter"/>
</dbReference>
<dbReference type="Gene3D" id="3.40.50.300">
    <property type="entry name" value="P-loop containing nucleotide triphosphate hydrolases"/>
    <property type="match status" value="2"/>
</dbReference>
<keyword evidence="4 7" id="KW-0347">Helicase</keyword>
<dbReference type="InterPro" id="IPR044742">
    <property type="entry name" value="DEAD/DEAH_RhlB"/>
</dbReference>
<feature type="compositionally biased region" description="Basic and acidic residues" evidence="8">
    <location>
        <begin position="660"/>
        <end position="680"/>
    </location>
</feature>
<dbReference type="CDD" id="cd00268">
    <property type="entry name" value="DEADc"/>
    <property type="match status" value="1"/>
</dbReference>
<keyword evidence="5 7" id="KW-0067">ATP-binding</keyword>
<dbReference type="Pfam" id="PF00271">
    <property type="entry name" value="Helicase_C"/>
    <property type="match status" value="1"/>
</dbReference>
<reference evidence="12 13" key="1">
    <citation type="journal article" date="2018" name="Mol. Biol. Evol.">
        <title>Analysis of the draft genome of the red seaweed Gracilariopsis chorda provides insights into genome size evolution in Rhodophyta.</title>
        <authorList>
            <person name="Lee J."/>
            <person name="Yang E.C."/>
            <person name="Graf L."/>
            <person name="Yang J.H."/>
            <person name="Qiu H."/>
            <person name="Zel Zion U."/>
            <person name="Chan C.X."/>
            <person name="Stephens T.G."/>
            <person name="Weber A.P.M."/>
            <person name="Boo G.H."/>
            <person name="Boo S.M."/>
            <person name="Kim K.M."/>
            <person name="Shin Y."/>
            <person name="Jung M."/>
            <person name="Lee S.J."/>
            <person name="Yim H.S."/>
            <person name="Lee J.H."/>
            <person name="Bhattacharya D."/>
            <person name="Yoon H.S."/>
        </authorList>
    </citation>
    <scope>NUCLEOTIDE SEQUENCE [LARGE SCALE GENOMIC DNA]</scope>
    <source>
        <strain evidence="12 13">SKKU-2015</strain>
        <tissue evidence="12">Whole body</tissue>
    </source>
</reference>
<dbReference type="InterPro" id="IPR001650">
    <property type="entry name" value="Helicase_C-like"/>
</dbReference>
<proteinExistence type="inferred from homology"/>
<feature type="region of interest" description="Disordered" evidence="8">
    <location>
        <begin position="86"/>
        <end position="115"/>
    </location>
</feature>
<dbReference type="InterPro" id="IPR000629">
    <property type="entry name" value="RNA-helicase_DEAD-box_CS"/>
</dbReference>
<dbReference type="SUPFAM" id="SSF52540">
    <property type="entry name" value="P-loop containing nucleoside triphosphate hydrolases"/>
    <property type="match status" value="1"/>
</dbReference>